<comment type="caution">
    <text evidence="2">The sequence shown here is derived from an EMBL/GenBank/DDBJ whole genome shotgun (WGS) entry which is preliminary data.</text>
</comment>
<protein>
    <submittedName>
        <fullName evidence="2">Uncharacterized protein</fullName>
    </submittedName>
</protein>
<evidence type="ECO:0000313" key="3">
    <source>
        <dbReference type="Proteomes" id="UP001165042"/>
    </source>
</evidence>
<reference evidence="2" key="1">
    <citation type="submission" date="2023-02" db="EMBL/GenBank/DDBJ databases">
        <title>Actinokineospora globicatena NBRC 15670.</title>
        <authorList>
            <person name="Ichikawa N."/>
            <person name="Sato H."/>
            <person name="Tonouchi N."/>
        </authorList>
    </citation>
    <scope>NUCLEOTIDE SEQUENCE</scope>
    <source>
        <strain evidence="2">NBRC 15670</strain>
    </source>
</reference>
<organism evidence="2 3">
    <name type="scientific">Actinokineospora globicatena</name>
    <dbReference type="NCBI Taxonomy" id="103729"/>
    <lineage>
        <taxon>Bacteria</taxon>
        <taxon>Bacillati</taxon>
        <taxon>Actinomycetota</taxon>
        <taxon>Actinomycetes</taxon>
        <taxon>Pseudonocardiales</taxon>
        <taxon>Pseudonocardiaceae</taxon>
        <taxon>Actinokineospora</taxon>
    </lineage>
</organism>
<dbReference type="AlphaFoldDB" id="A0A9W6V6L2"/>
<sequence>MSGRPLPRLVLTVAGGMVATLVALALDYFTDDLPLALSVAAVIALVVGFALDRLVFANQGADPRPAADHRD</sequence>
<accession>A0A9W6V6L2</accession>
<name>A0A9W6V6L2_9PSEU</name>
<keyword evidence="1" id="KW-0472">Membrane</keyword>
<evidence type="ECO:0000313" key="2">
    <source>
        <dbReference type="EMBL" id="GLW90497.1"/>
    </source>
</evidence>
<keyword evidence="1" id="KW-1133">Transmembrane helix</keyword>
<keyword evidence="1" id="KW-0812">Transmembrane</keyword>
<dbReference type="Proteomes" id="UP001165042">
    <property type="component" value="Unassembled WGS sequence"/>
</dbReference>
<keyword evidence="3" id="KW-1185">Reference proteome</keyword>
<feature type="transmembrane region" description="Helical" evidence="1">
    <location>
        <begin position="35"/>
        <end position="56"/>
    </location>
</feature>
<gene>
    <name evidence="2" type="ORF">Aglo03_13130</name>
</gene>
<dbReference type="EMBL" id="BSSD01000001">
    <property type="protein sequence ID" value="GLW90497.1"/>
    <property type="molecule type" value="Genomic_DNA"/>
</dbReference>
<proteinExistence type="predicted"/>
<evidence type="ECO:0000256" key="1">
    <source>
        <dbReference type="SAM" id="Phobius"/>
    </source>
</evidence>